<evidence type="ECO:0000313" key="1">
    <source>
        <dbReference type="EMBL" id="ELP89047.1"/>
    </source>
</evidence>
<accession>A0A0A1U499</accession>
<evidence type="ECO:0000313" key="2">
    <source>
        <dbReference type="Proteomes" id="UP000014680"/>
    </source>
</evidence>
<gene>
    <name evidence="1" type="ORF">EIN_164770</name>
</gene>
<organism evidence="1 2">
    <name type="scientific">Entamoeba invadens IP1</name>
    <dbReference type="NCBI Taxonomy" id="370355"/>
    <lineage>
        <taxon>Eukaryota</taxon>
        <taxon>Amoebozoa</taxon>
        <taxon>Evosea</taxon>
        <taxon>Archamoebae</taxon>
        <taxon>Mastigamoebida</taxon>
        <taxon>Entamoebidae</taxon>
        <taxon>Entamoeba</taxon>
    </lineage>
</organism>
<dbReference type="RefSeq" id="XP_004255818.1">
    <property type="nucleotide sequence ID" value="XM_004255770.1"/>
</dbReference>
<reference evidence="1 2" key="1">
    <citation type="submission" date="2012-10" db="EMBL/GenBank/DDBJ databases">
        <authorList>
            <person name="Zafar N."/>
            <person name="Inman J."/>
            <person name="Hall N."/>
            <person name="Lorenzi H."/>
            <person name="Caler E."/>
        </authorList>
    </citation>
    <scope>NUCLEOTIDE SEQUENCE [LARGE SCALE GENOMIC DNA]</scope>
    <source>
        <strain evidence="1 2">IP1</strain>
    </source>
</reference>
<keyword evidence="2" id="KW-1185">Reference proteome</keyword>
<protein>
    <submittedName>
        <fullName evidence="1">Uncharacterized protein</fullName>
    </submittedName>
</protein>
<dbReference type="GeneID" id="14888042"/>
<proteinExistence type="predicted"/>
<dbReference type="AlphaFoldDB" id="A0A0A1U499"/>
<dbReference type="EMBL" id="KB206683">
    <property type="protein sequence ID" value="ELP89047.1"/>
    <property type="molecule type" value="Genomic_DNA"/>
</dbReference>
<dbReference type="VEuPathDB" id="AmoebaDB:EIN_164770"/>
<sequence length="123" mass="14211">MSIGVLALEDLPINKGYRDLSNFRTEAFNRARMREAGVLAPTEDALLTEMSDIKNQFSDFVLRLKTLKSTMRRKITVFSRNEGNLVGQFRYIFEAISSKFLWVFVGTNTQQKAINSYGLYYHE</sequence>
<dbReference type="KEGG" id="eiv:EIN_164770"/>
<dbReference type="Proteomes" id="UP000014680">
    <property type="component" value="Unassembled WGS sequence"/>
</dbReference>
<name>A0A0A1U499_ENTIV</name>